<sequence>MMDAPNFKLFSCQMNMLQFLGKFVNLNISVLLMIQMPQIWIRSTPLVCQMKTHSISVLGLMIIGFNYNIASFLALSTHSL</sequence>
<name>A0A8J8T191_HALGN</name>
<proteinExistence type="predicted"/>
<keyword evidence="1" id="KW-0472">Membrane</keyword>
<organism evidence="2 3">
    <name type="scientific">Halteria grandinella</name>
    <dbReference type="NCBI Taxonomy" id="5974"/>
    <lineage>
        <taxon>Eukaryota</taxon>
        <taxon>Sar</taxon>
        <taxon>Alveolata</taxon>
        <taxon>Ciliophora</taxon>
        <taxon>Intramacronucleata</taxon>
        <taxon>Spirotrichea</taxon>
        <taxon>Stichotrichia</taxon>
        <taxon>Sporadotrichida</taxon>
        <taxon>Halteriidae</taxon>
        <taxon>Halteria</taxon>
    </lineage>
</organism>
<keyword evidence="1" id="KW-0812">Transmembrane</keyword>
<dbReference type="AlphaFoldDB" id="A0A8J8T191"/>
<keyword evidence="3" id="KW-1185">Reference proteome</keyword>
<protein>
    <submittedName>
        <fullName evidence="2">Uncharacterized protein</fullName>
    </submittedName>
</protein>
<accession>A0A8J8T191</accession>
<dbReference type="Proteomes" id="UP000785679">
    <property type="component" value="Unassembled WGS sequence"/>
</dbReference>
<evidence type="ECO:0000313" key="2">
    <source>
        <dbReference type="EMBL" id="TNV77793.1"/>
    </source>
</evidence>
<feature type="transmembrane region" description="Helical" evidence="1">
    <location>
        <begin position="16"/>
        <end position="34"/>
    </location>
</feature>
<reference evidence="2" key="1">
    <citation type="submission" date="2019-06" db="EMBL/GenBank/DDBJ databases">
        <authorList>
            <person name="Zheng W."/>
        </authorList>
    </citation>
    <scope>NUCLEOTIDE SEQUENCE</scope>
    <source>
        <strain evidence="2">QDHG01</strain>
    </source>
</reference>
<comment type="caution">
    <text evidence="2">The sequence shown here is derived from an EMBL/GenBank/DDBJ whole genome shotgun (WGS) entry which is preliminary data.</text>
</comment>
<gene>
    <name evidence="2" type="ORF">FGO68_gene16347</name>
</gene>
<evidence type="ECO:0000313" key="3">
    <source>
        <dbReference type="Proteomes" id="UP000785679"/>
    </source>
</evidence>
<feature type="transmembrane region" description="Helical" evidence="1">
    <location>
        <begin position="55"/>
        <end position="75"/>
    </location>
</feature>
<evidence type="ECO:0000256" key="1">
    <source>
        <dbReference type="SAM" id="Phobius"/>
    </source>
</evidence>
<keyword evidence="1" id="KW-1133">Transmembrane helix</keyword>
<dbReference type="EMBL" id="RRYP01011350">
    <property type="protein sequence ID" value="TNV77793.1"/>
    <property type="molecule type" value="Genomic_DNA"/>
</dbReference>